<evidence type="ECO:0000313" key="3">
    <source>
        <dbReference type="Proteomes" id="UP001143304"/>
    </source>
</evidence>
<gene>
    <name evidence="2" type="ORF">EYC82_08475</name>
</gene>
<comment type="caution">
    <text evidence="2">The sequence shown here is derived from an EMBL/GenBank/DDBJ whole genome shotgun (WGS) entry which is preliminary data.</text>
</comment>
<evidence type="ECO:0000256" key="1">
    <source>
        <dbReference type="SAM" id="SignalP"/>
    </source>
</evidence>
<protein>
    <submittedName>
        <fullName evidence="2">Uncharacterized protein</fullName>
    </submittedName>
</protein>
<dbReference type="RefSeq" id="WP_279249109.1">
    <property type="nucleotide sequence ID" value="NZ_SHNO01000001.1"/>
</dbReference>
<sequence length="183" mass="20293">MLYRFALVALLIIPLQGLAEDEPFTLQGLHTNLTMGDALARAEALGGNCAPIQARNFIGGLKSRCTFPACNPAEGIEACTPETLEASTFTIAGQPIHALDIEAPDESSRLRNISLFYWGDPDAVMQRVLELYGEPKFDTGSQLDISWTPSRRLMWQRGIQRITYITQPPVVLLAADRPQYDRM</sequence>
<dbReference type="EMBL" id="SHNO01000001">
    <property type="protein sequence ID" value="MCX2977387.1"/>
    <property type="molecule type" value="Genomic_DNA"/>
</dbReference>
<feature type="signal peptide" evidence="1">
    <location>
        <begin position="1"/>
        <end position="19"/>
    </location>
</feature>
<organism evidence="2 3">
    <name type="scientific">Candidatus Marimicrobium litorale</name>
    <dbReference type="NCBI Taxonomy" id="2518991"/>
    <lineage>
        <taxon>Bacteria</taxon>
        <taxon>Pseudomonadati</taxon>
        <taxon>Pseudomonadota</taxon>
        <taxon>Gammaproteobacteria</taxon>
        <taxon>Cellvibrionales</taxon>
        <taxon>Halieaceae</taxon>
        <taxon>Marimicrobium</taxon>
    </lineage>
</organism>
<dbReference type="Proteomes" id="UP001143304">
    <property type="component" value="Unassembled WGS sequence"/>
</dbReference>
<keyword evidence="1" id="KW-0732">Signal</keyword>
<keyword evidence="3" id="KW-1185">Reference proteome</keyword>
<evidence type="ECO:0000313" key="2">
    <source>
        <dbReference type="EMBL" id="MCX2977387.1"/>
    </source>
</evidence>
<name>A0ABT3T7B1_9GAMM</name>
<accession>A0ABT3T7B1</accession>
<feature type="chain" id="PRO_5046821767" evidence="1">
    <location>
        <begin position="20"/>
        <end position="183"/>
    </location>
</feature>
<reference evidence="2" key="1">
    <citation type="submission" date="2019-02" db="EMBL/GenBank/DDBJ databases">
        <authorList>
            <person name="Li S.-H."/>
        </authorList>
    </citation>
    <scope>NUCLEOTIDE SEQUENCE</scope>
    <source>
        <strain evidence="2">IMCC11814</strain>
    </source>
</reference>
<proteinExistence type="predicted"/>